<protein>
    <submittedName>
        <fullName evidence="2">Transposase</fullName>
    </submittedName>
</protein>
<dbReference type="Pfam" id="PF13701">
    <property type="entry name" value="DDE_Tnp_1_4"/>
    <property type="match status" value="1"/>
</dbReference>
<gene>
    <name evidence="2" type="ORF">OXH55_10540</name>
</gene>
<sequence length="126" mass="14675">MNNLCEKSINFNKKIKINFDNRLTKNTMKQLQKINEILMDKIYFIEPIENIVFDLHSTNLQTYGQQHGSSFNYHYSSTGYHPLLMFDGLTGDLIKAELRSGNVYISRQVVIFIGSVLKRYLKNIHG</sequence>
<keyword evidence="3" id="KW-1185">Reference proteome</keyword>
<accession>A0ABT4CSN3</accession>
<reference evidence="2" key="1">
    <citation type="submission" date="2022-12" db="EMBL/GenBank/DDBJ databases">
        <authorList>
            <person name="Wang J."/>
        </authorList>
    </citation>
    <scope>NUCLEOTIDE SEQUENCE</scope>
    <source>
        <strain evidence="2">HY-42-06</strain>
    </source>
</reference>
<dbReference type="InterPro" id="IPR025668">
    <property type="entry name" value="Tnp_DDE_dom"/>
</dbReference>
<feature type="domain" description="Transposase DDE" evidence="1">
    <location>
        <begin position="19"/>
        <end position="123"/>
    </location>
</feature>
<evidence type="ECO:0000259" key="1">
    <source>
        <dbReference type="Pfam" id="PF13701"/>
    </source>
</evidence>
<dbReference type="Proteomes" id="UP001079657">
    <property type="component" value="Unassembled WGS sequence"/>
</dbReference>
<evidence type="ECO:0000313" key="2">
    <source>
        <dbReference type="EMBL" id="MCY6371071.1"/>
    </source>
</evidence>
<dbReference type="RefSeq" id="WP_268049909.1">
    <property type="nucleotide sequence ID" value="NZ_JAPQES010000003.1"/>
</dbReference>
<organism evidence="2 3">
    <name type="scientific">Clostridium ganghwense</name>
    <dbReference type="NCBI Taxonomy" id="312089"/>
    <lineage>
        <taxon>Bacteria</taxon>
        <taxon>Bacillati</taxon>
        <taxon>Bacillota</taxon>
        <taxon>Clostridia</taxon>
        <taxon>Eubacteriales</taxon>
        <taxon>Clostridiaceae</taxon>
        <taxon>Clostridium</taxon>
    </lineage>
</organism>
<comment type="caution">
    <text evidence="2">The sequence shown here is derived from an EMBL/GenBank/DDBJ whole genome shotgun (WGS) entry which is preliminary data.</text>
</comment>
<name>A0ABT4CSN3_9CLOT</name>
<evidence type="ECO:0000313" key="3">
    <source>
        <dbReference type="Proteomes" id="UP001079657"/>
    </source>
</evidence>
<proteinExistence type="predicted"/>
<dbReference type="EMBL" id="JAPQES010000003">
    <property type="protein sequence ID" value="MCY6371071.1"/>
    <property type="molecule type" value="Genomic_DNA"/>
</dbReference>